<keyword evidence="4 7" id="KW-0067">ATP-binding</keyword>
<dbReference type="PANTHER" id="PTHR43335">
    <property type="entry name" value="ABC TRANSPORTER, ATP-BINDING PROTEIN"/>
    <property type="match status" value="1"/>
</dbReference>
<keyword evidence="5" id="KW-1133">Transmembrane helix</keyword>
<dbReference type="Pfam" id="PF00005">
    <property type="entry name" value="ABC_tran"/>
    <property type="match status" value="1"/>
</dbReference>
<dbReference type="Gene3D" id="3.40.50.300">
    <property type="entry name" value="P-loop containing nucleotide triphosphate hydrolases"/>
    <property type="match status" value="1"/>
</dbReference>
<evidence type="ECO:0000313" key="7">
    <source>
        <dbReference type="EMBL" id="PSL50050.1"/>
    </source>
</evidence>
<evidence type="ECO:0000256" key="3">
    <source>
        <dbReference type="ARBA" id="ARBA00022741"/>
    </source>
</evidence>
<dbReference type="SUPFAM" id="SSF52540">
    <property type="entry name" value="P-loop containing nucleoside triphosphate hydrolases"/>
    <property type="match status" value="1"/>
</dbReference>
<dbReference type="InterPro" id="IPR003593">
    <property type="entry name" value="AAA+_ATPase"/>
</dbReference>
<dbReference type="GO" id="GO:0016887">
    <property type="term" value="F:ATP hydrolysis activity"/>
    <property type="evidence" value="ECO:0007669"/>
    <property type="project" value="InterPro"/>
</dbReference>
<dbReference type="Proteomes" id="UP000240971">
    <property type="component" value="Unassembled WGS sequence"/>
</dbReference>
<dbReference type="InterPro" id="IPR003439">
    <property type="entry name" value="ABC_transporter-like_ATP-bd"/>
</dbReference>
<dbReference type="SMART" id="SM00382">
    <property type="entry name" value="AAA"/>
    <property type="match status" value="1"/>
</dbReference>
<feature type="domain" description="ABC transporter" evidence="6">
    <location>
        <begin position="26"/>
        <end position="249"/>
    </location>
</feature>
<keyword evidence="5" id="KW-0472">Membrane</keyword>
<keyword evidence="5" id="KW-0812">Transmembrane</keyword>
<evidence type="ECO:0000256" key="5">
    <source>
        <dbReference type="SAM" id="Phobius"/>
    </source>
</evidence>
<comment type="caution">
    <text evidence="7">The sequence shown here is derived from an EMBL/GenBank/DDBJ whole genome shotgun (WGS) entry which is preliminary data.</text>
</comment>
<dbReference type="InterPro" id="IPR027417">
    <property type="entry name" value="P-loop_NTPase"/>
</dbReference>
<organism evidence="7 8">
    <name type="scientific">Chitinophaga niastensis</name>
    <dbReference type="NCBI Taxonomy" id="536980"/>
    <lineage>
        <taxon>Bacteria</taxon>
        <taxon>Pseudomonadati</taxon>
        <taxon>Bacteroidota</taxon>
        <taxon>Chitinophagia</taxon>
        <taxon>Chitinophagales</taxon>
        <taxon>Chitinophagaceae</taxon>
        <taxon>Chitinophaga</taxon>
    </lineage>
</organism>
<evidence type="ECO:0000313" key="8">
    <source>
        <dbReference type="Proteomes" id="UP000240971"/>
    </source>
</evidence>
<reference evidence="7 8" key="1">
    <citation type="submission" date="2018-03" db="EMBL/GenBank/DDBJ databases">
        <title>Genomic Encyclopedia of Archaeal and Bacterial Type Strains, Phase II (KMG-II): from individual species to whole genera.</title>
        <authorList>
            <person name="Goeker M."/>
        </authorList>
    </citation>
    <scope>NUCLEOTIDE SEQUENCE [LARGE SCALE GENOMIC DNA]</scope>
    <source>
        <strain evidence="7 8">DSM 24859</strain>
    </source>
</reference>
<proteinExistence type="inferred from homology"/>
<evidence type="ECO:0000256" key="2">
    <source>
        <dbReference type="ARBA" id="ARBA00022448"/>
    </source>
</evidence>
<feature type="transmembrane region" description="Helical" evidence="5">
    <location>
        <begin position="7"/>
        <end position="26"/>
    </location>
</feature>
<dbReference type="PANTHER" id="PTHR43335:SF2">
    <property type="entry name" value="ABC TRANSPORTER, ATP-BINDING PROTEIN"/>
    <property type="match status" value="1"/>
</dbReference>
<dbReference type="EMBL" id="PYAW01000001">
    <property type="protein sequence ID" value="PSL50050.1"/>
    <property type="molecule type" value="Genomic_DNA"/>
</dbReference>
<evidence type="ECO:0000259" key="6">
    <source>
        <dbReference type="PROSITE" id="PS50893"/>
    </source>
</evidence>
<dbReference type="PROSITE" id="PS00211">
    <property type="entry name" value="ABC_TRANSPORTER_1"/>
    <property type="match status" value="1"/>
</dbReference>
<dbReference type="AlphaFoldDB" id="A0A2P8HUZ6"/>
<comment type="similarity">
    <text evidence="1">Belongs to the ABC transporter superfamily.</text>
</comment>
<protein>
    <submittedName>
        <fullName evidence="7">ABC-2 type transport system ATP-binding protein</fullName>
    </submittedName>
</protein>
<dbReference type="GO" id="GO:0005524">
    <property type="term" value="F:ATP binding"/>
    <property type="evidence" value="ECO:0007669"/>
    <property type="project" value="UniProtKB-KW"/>
</dbReference>
<keyword evidence="8" id="KW-1185">Reference proteome</keyword>
<keyword evidence="2" id="KW-0813">Transport</keyword>
<accession>A0A2P8HUZ6</accession>
<keyword evidence="3" id="KW-0547">Nucleotide-binding</keyword>
<evidence type="ECO:0000256" key="1">
    <source>
        <dbReference type="ARBA" id="ARBA00005417"/>
    </source>
</evidence>
<sequence>MKISHKIIRCISLLFFIFHIIHVPILSLQNISKKYGTVQALSGVSFEVPSGSVFGVLGPNGSGKTTLLGIVTDVLKADSGSFTLFDKPATAHERRQIGTLLETPNFYHYLSGYKNLEISATIKQRGKDDIARVLEICGLTQRQHSVFKTYSLGMKQRLAIAAVLLGDPAVLILDEPTNGLDPSGIAEVRDLVRQLANTGKTIILASHLLDEVEKVCTHVAILRSGKLLLSGAVNEVISRNDYLELSAADNNALRVALLQYPSCTSADITGSLVKTFFTTQPDAAAINSYCSQQGIWLNHLQLRKKSLETAFLEITNNPAS</sequence>
<evidence type="ECO:0000256" key="4">
    <source>
        <dbReference type="ARBA" id="ARBA00022840"/>
    </source>
</evidence>
<dbReference type="PROSITE" id="PS50893">
    <property type="entry name" value="ABC_TRANSPORTER_2"/>
    <property type="match status" value="1"/>
</dbReference>
<name>A0A2P8HUZ6_CHINA</name>
<dbReference type="InterPro" id="IPR017871">
    <property type="entry name" value="ABC_transporter-like_CS"/>
</dbReference>
<gene>
    <name evidence="7" type="ORF">CLV51_1011394</name>
</gene>